<evidence type="ECO:0000313" key="3">
    <source>
        <dbReference type="Proteomes" id="UP000828390"/>
    </source>
</evidence>
<feature type="compositionally biased region" description="Basic and acidic residues" evidence="1">
    <location>
        <begin position="1"/>
        <end position="26"/>
    </location>
</feature>
<dbReference type="OrthoDB" id="2890956at2759"/>
<sequence length="423" mass="48689">MDLKKLKGDVEAGGEHAPRDNEKEEERSDEEERNNDEDERSERFVETRDKPEILKIKSLNQNNKEMAPFYFGDTLDNRMAEIRKSIYHIRNNWSEFQQFQAALKNLLLEDDELDFKDKETRIHCAHVLTADRDWLTLDEAHSKDLGYEAIKLYTSKEGHAKIYRLANAIFRQKAEVSAERIRSVVFLIELINIDLFNYCQKDQTKVDFRGTVYRGIAVTEEDLQAFKDLRNQPIANRNIAVPLGLFASSSKLKVAKRFIRKQIERADPATPLIALLLKIHVIGVKPEYVAFYKRRFPNAELTTICAVDIHEISQYPGESEVLLRGPFKLILDMYRDETMKIAGQAPFVVEAVMLNANRDHISTSTCLGEDDALARDLFAAMVTETRSEFAAAYCLRKGLSVDQEEYTNIAKASKEKLNELMKK</sequence>
<gene>
    <name evidence="2" type="ORF">DPMN_096811</name>
</gene>
<dbReference type="EMBL" id="JAIWYP010000003">
    <property type="protein sequence ID" value="KAH3854273.1"/>
    <property type="molecule type" value="Genomic_DNA"/>
</dbReference>
<protein>
    <submittedName>
        <fullName evidence="2">Uncharacterized protein</fullName>
    </submittedName>
</protein>
<comment type="caution">
    <text evidence="2">The sequence shown here is derived from an EMBL/GenBank/DDBJ whole genome shotgun (WGS) entry which is preliminary data.</text>
</comment>
<feature type="compositionally biased region" description="Acidic residues" evidence="1">
    <location>
        <begin position="27"/>
        <end position="39"/>
    </location>
</feature>
<reference evidence="2" key="2">
    <citation type="submission" date="2020-11" db="EMBL/GenBank/DDBJ databases">
        <authorList>
            <person name="McCartney M.A."/>
            <person name="Auch B."/>
            <person name="Kono T."/>
            <person name="Mallez S."/>
            <person name="Becker A."/>
            <person name="Gohl D.M."/>
            <person name="Silverstein K.A.T."/>
            <person name="Koren S."/>
            <person name="Bechman K.B."/>
            <person name="Herman A."/>
            <person name="Abrahante J.E."/>
            <person name="Garbe J."/>
        </authorList>
    </citation>
    <scope>NUCLEOTIDE SEQUENCE</scope>
    <source>
        <strain evidence="2">Duluth1</strain>
        <tissue evidence="2">Whole animal</tissue>
    </source>
</reference>
<name>A0A9D4L9F4_DREPO</name>
<dbReference type="Proteomes" id="UP000828390">
    <property type="component" value="Unassembled WGS sequence"/>
</dbReference>
<evidence type="ECO:0000256" key="1">
    <source>
        <dbReference type="SAM" id="MobiDB-lite"/>
    </source>
</evidence>
<proteinExistence type="predicted"/>
<evidence type="ECO:0000313" key="2">
    <source>
        <dbReference type="EMBL" id="KAH3854273.1"/>
    </source>
</evidence>
<dbReference type="AlphaFoldDB" id="A0A9D4L9F4"/>
<reference evidence="2" key="1">
    <citation type="journal article" date="2019" name="bioRxiv">
        <title>The Genome of the Zebra Mussel, Dreissena polymorpha: A Resource for Invasive Species Research.</title>
        <authorList>
            <person name="McCartney M.A."/>
            <person name="Auch B."/>
            <person name="Kono T."/>
            <person name="Mallez S."/>
            <person name="Zhang Y."/>
            <person name="Obille A."/>
            <person name="Becker A."/>
            <person name="Abrahante J.E."/>
            <person name="Garbe J."/>
            <person name="Badalamenti J.P."/>
            <person name="Herman A."/>
            <person name="Mangelson H."/>
            <person name="Liachko I."/>
            <person name="Sullivan S."/>
            <person name="Sone E.D."/>
            <person name="Koren S."/>
            <person name="Silverstein K.A.T."/>
            <person name="Beckman K.B."/>
            <person name="Gohl D.M."/>
        </authorList>
    </citation>
    <scope>NUCLEOTIDE SEQUENCE</scope>
    <source>
        <strain evidence="2">Duluth1</strain>
        <tissue evidence="2">Whole animal</tissue>
    </source>
</reference>
<accession>A0A9D4L9F4</accession>
<feature type="region of interest" description="Disordered" evidence="1">
    <location>
        <begin position="1"/>
        <end position="47"/>
    </location>
</feature>
<organism evidence="2 3">
    <name type="scientific">Dreissena polymorpha</name>
    <name type="common">Zebra mussel</name>
    <name type="synonym">Mytilus polymorpha</name>
    <dbReference type="NCBI Taxonomy" id="45954"/>
    <lineage>
        <taxon>Eukaryota</taxon>
        <taxon>Metazoa</taxon>
        <taxon>Spiralia</taxon>
        <taxon>Lophotrochozoa</taxon>
        <taxon>Mollusca</taxon>
        <taxon>Bivalvia</taxon>
        <taxon>Autobranchia</taxon>
        <taxon>Heteroconchia</taxon>
        <taxon>Euheterodonta</taxon>
        <taxon>Imparidentia</taxon>
        <taxon>Neoheterodontei</taxon>
        <taxon>Myida</taxon>
        <taxon>Dreissenoidea</taxon>
        <taxon>Dreissenidae</taxon>
        <taxon>Dreissena</taxon>
    </lineage>
</organism>
<dbReference type="Gene3D" id="3.90.176.10">
    <property type="entry name" value="Toxin ADP-ribosyltransferase, Chain A, domain 1"/>
    <property type="match status" value="1"/>
</dbReference>
<keyword evidence="3" id="KW-1185">Reference proteome</keyword>